<dbReference type="AlphaFoldDB" id="A0A4P9XKK6"/>
<dbReference type="PANTHER" id="PTHR24305">
    <property type="entry name" value="CYTOCHROME P450"/>
    <property type="match status" value="1"/>
</dbReference>
<dbReference type="PROSITE" id="PS00086">
    <property type="entry name" value="CYTOCHROME_P450"/>
    <property type="match status" value="1"/>
</dbReference>
<dbReference type="OrthoDB" id="1470350at2759"/>
<protein>
    <submittedName>
        <fullName evidence="7">Cytochrome P450</fullName>
    </submittedName>
</protein>
<evidence type="ECO:0000313" key="8">
    <source>
        <dbReference type="Proteomes" id="UP000271241"/>
    </source>
</evidence>
<name>A0A4P9XKK6_9FUNG</name>
<dbReference type="InterPro" id="IPR036396">
    <property type="entry name" value="Cyt_P450_sf"/>
</dbReference>
<evidence type="ECO:0000256" key="1">
    <source>
        <dbReference type="ARBA" id="ARBA00001971"/>
    </source>
</evidence>
<evidence type="ECO:0000256" key="3">
    <source>
        <dbReference type="ARBA" id="ARBA00023004"/>
    </source>
</evidence>
<evidence type="ECO:0000256" key="5">
    <source>
        <dbReference type="RuleBase" id="RU000461"/>
    </source>
</evidence>
<evidence type="ECO:0000256" key="6">
    <source>
        <dbReference type="SAM" id="Phobius"/>
    </source>
</evidence>
<organism evidence="7 8">
    <name type="scientific">Thamnocephalis sphaerospora</name>
    <dbReference type="NCBI Taxonomy" id="78915"/>
    <lineage>
        <taxon>Eukaryota</taxon>
        <taxon>Fungi</taxon>
        <taxon>Fungi incertae sedis</taxon>
        <taxon>Zoopagomycota</taxon>
        <taxon>Zoopagomycotina</taxon>
        <taxon>Zoopagomycetes</taxon>
        <taxon>Zoopagales</taxon>
        <taxon>Sigmoideomycetaceae</taxon>
        <taxon>Thamnocephalis</taxon>
    </lineage>
</organism>
<reference evidence="8" key="1">
    <citation type="journal article" date="2018" name="Nat. Microbiol.">
        <title>Leveraging single-cell genomics to expand the fungal tree of life.</title>
        <authorList>
            <person name="Ahrendt S.R."/>
            <person name="Quandt C.A."/>
            <person name="Ciobanu D."/>
            <person name="Clum A."/>
            <person name="Salamov A."/>
            <person name="Andreopoulos B."/>
            <person name="Cheng J.F."/>
            <person name="Woyke T."/>
            <person name="Pelin A."/>
            <person name="Henrissat B."/>
            <person name="Reynolds N.K."/>
            <person name="Benny G.L."/>
            <person name="Smith M.E."/>
            <person name="James T.Y."/>
            <person name="Grigoriev I.V."/>
        </authorList>
    </citation>
    <scope>NUCLEOTIDE SEQUENCE [LARGE SCALE GENOMIC DNA]</scope>
    <source>
        <strain evidence="8">RSA 1356</strain>
    </source>
</reference>
<dbReference type="PANTHER" id="PTHR24305:SF218">
    <property type="entry name" value="P450, PUTATIVE (EUROFUNG)-RELATED"/>
    <property type="match status" value="1"/>
</dbReference>
<comment type="similarity">
    <text evidence="5">Belongs to the cytochrome P450 family.</text>
</comment>
<dbReference type="SUPFAM" id="SSF48264">
    <property type="entry name" value="Cytochrome P450"/>
    <property type="match status" value="1"/>
</dbReference>
<keyword evidence="6" id="KW-0812">Transmembrane</keyword>
<dbReference type="GO" id="GO:0016705">
    <property type="term" value="F:oxidoreductase activity, acting on paired donors, with incorporation or reduction of molecular oxygen"/>
    <property type="evidence" value="ECO:0007669"/>
    <property type="project" value="InterPro"/>
</dbReference>
<dbReference type="Proteomes" id="UP000271241">
    <property type="component" value="Unassembled WGS sequence"/>
</dbReference>
<dbReference type="PRINTS" id="PR00463">
    <property type="entry name" value="EP450I"/>
</dbReference>
<dbReference type="InterPro" id="IPR001128">
    <property type="entry name" value="Cyt_P450"/>
</dbReference>
<comment type="cofactor">
    <cofactor evidence="1 4">
        <name>heme</name>
        <dbReference type="ChEBI" id="CHEBI:30413"/>
    </cofactor>
</comment>
<feature type="binding site" description="axial binding residue" evidence="4">
    <location>
        <position position="420"/>
    </location>
    <ligand>
        <name>heme</name>
        <dbReference type="ChEBI" id="CHEBI:30413"/>
    </ligand>
    <ligandPart>
        <name>Fe</name>
        <dbReference type="ChEBI" id="CHEBI:18248"/>
    </ligandPart>
</feature>
<evidence type="ECO:0000256" key="2">
    <source>
        <dbReference type="ARBA" id="ARBA00022723"/>
    </source>
</evidence>
<keyword evidence="2 4" id="KW-0479">Metal-binding</keyword>
<feature type="transmembrane region" description="Helical" evidence="6">
    <location>
        <begin position="12"/>
        <end position="33"/>
    </location>
</feature>
<evidence type="ECO:0000313" key="7">
    <source>
        <dbReference type="EMBL" id="RKP06344.1"/>
    </source>
</evidence>
<dbReference type="EMBL" id="KZ992903">
    <property type="protein sequence ID" value="RKP06344.1"/>
    <property type="molecule type" value="Genomic_DNA"/>
</dbReference>
<keyword evidence="5" id="KW-0503">Monooxygenase</keyword>
<proteinExistence type="inferred from homology"/>
<keyword evidence="8" id="KW-1185">Reference proteome</keyword>
<keyword evidence="3 4" id="KW-0408">Iron</keyword>
<gene>
    <name evidence="7" type="ORF">THASP1DRAFT_31834</name>
</gene>
<sequence>MALELLTAVELLLTLLVVYVLYCIVANTVISPLRHVPGPWYYAVSKVFYIAHLASGLHSQWIRDLHKKYGSTVRVAPNIVSIRDVDAIHAIFASHKFTKGPIYSAFDVTGTPNVFSERDPAAARIRRKLAIPMFTRSAIKDMDEMIMSSGIRPLFNQLEEHADAGDTTNLLQLFQCAMLGIIGYIASGRDFNLLKDKSTSEKLLIWIRDTLQLCIYQYAVGPLANKWLLPRLHESKRRGIEFVLEAIRVRRATENPRPDSFSRYMAAIQEEKIEHITDLEIAGDMIAQVTIYLLSLAPDVHARLLQELREAVPDINTEIRHKMVCSMPYLDAVINESLRIYPVGGENTHRLVPKGGLELDGKYLPEGTAVMITQHMTNHWDKFWDEPAAFRPERWLDSDSARLSEMKRAFFPFSTGVRACVGRELAWMNLRVTLASLVRRFEVEVIPGADMTPIFNLSIGPRGNTLNCRLRKRTE</sequence>
<dbReference type="PRINTS" id="PR00385">
    <property type="entry name" value="P450"/>
</dbReference>
<dbReference type="Pfam" id="PF00067">
    <property type="entry name" value="p450"/>
    <property type="match status" value="1"/>
</dbReference>
<dbReference type="InterPro" id="IPR050121">
    <property type="entry name" value="Cytochrome_P450_monoxygenase"/>
</dbReference>
<evidence type="ECO:0000256" key="4">
    <source>
        <dbReference type="PIRSR" id="PIRSR602401-1"/>
    </source>
</evidence>
<keyword evidence="6" id="KW-0472">Membrane</keyword>
<dbReference type="Gene3D" id="1.10.630.10">
    <property type="entry name" value="Cytochrome P450"/>
    <property type="match status" value="1"/>
</dbReference>
<keyword evidence="5" id="KW-0560">Oxidoreductase</keyword>
<dbReference type="GO" id="GO:0004497">
    <property type="term" value="F:monooxygenase activity"/>
    <property type="evidence" value="ECO:0007669"/>
    <property type="project" value="UniProtKB-KW"/>
</dbReference>
<dbReference type="GO" id="GO:0005506">
    <property type="term" value="F:iron ion binding"/>
    <property type="evidence" value="ECO:0007669"/>
    <property type="project" value="InterPro"/>
</dbReference>
<accession>A0A4P9XKK6</accession>
<dbReference type="InterPro" id="IPR002401">
    <property type="entry name" value="Cyt_P450_E_grp-I"/>
</dbReference>
<dbReference type="InterPro" id="IPR017972">
    <property type="entry name" value="Cyt_P450_CS"/>
</dbReference>
<keyword evidence="4 5" id="KW-0349">Heme</keyword>
<dbReference type="STRING" id="78915.A0A4P9XKK6"/>
<dbReference type="GO" id="GO:0020037">
    <property type="term" value="F:heme binding"/>
    <property type="evidence" value="ECO:0007669"/>
    <property type="project" value="InterPro"/>
</dbReference>
<keyword evidence="6" id="KW-1133">Transmembrane helix</keyword>